<dbReference type="PANTHER" id="PTHR43004:SF6">
    <property type="entry name" value="FAD_NAD(P)-BINDING OXIDOREDUCTASE FAMILY PROTEIN"/>
    <property type="match status" value="1"/>
</dbReference>
<evidence type="ECO:0000313" key="4">
    <source>
        <dbReference type="EMBL" id="JAC59509.1"/>
    </source>
</evidence>
<dbReference type="InterPro" id="IPR002938">
    <property type="entry name" value="FAD-bd"/>
</dbReference>
<keyword evidence="1" id="KW-0285">Flavoprotein</keyword>
<organism evidence="4">
    <name type="scientific">Tetraselmis sp. GSL018</name>
    <dbReference type="NCBI Taxonomy" id="582737"/>
    <lineage>
        <taxon>Eukaryota</taxon>
        <taxon>Viridiplantae</taxon>
        <taxon>Chlorophyta</taxon>
        <taxon>core chlorophytes</taxon>
        <taxon>Chlorodendrophyceae</taxon>
        <taxon>Chlorodendrales</taxon>
        <taxon>Chlorodendraceae</taxon>
        <taxon>Tetraselmis</taxon>
    </lineage>
</organism>
<dbReference type="PRINTS" id="PR00420">
    <property type="entry name" value="RNGMNOXGNASE"/>
</dbReference>
<dbReference type="InterPro" id="IPR036188">
    <property type="entry name" value="FAD/NAD-bd_sf"/>
</dbReference>
<name>A0A061QM67_9CHLO</name>
<feature type="domain" description="FAD-binding" evidence="3">
    <location>
        <begin position="9"/>
        <end position="348"/>
    </location>
</feature>
<keyword evidence="2" id="KW-0274">FAD</keyword>
<reference evidence="4" key="1">
    <citation type="submission" date="2014-05" db="EMBL/GenBank/DDBJ databases">
        <title>The transcriptome of the halophilic microalga Tetraselmis sp. GSL018 isolated from the Great Salt Lake, Utah.</title>
        <authorList>
            <person name="Jinkerson R.E."/>
            <person name="D'Adamo S."/>
            <person name="Posewitz M.C."/>
        </authorList>
    </citation>
    <scope>NUCLEOTIDE SEQUENCE</scope>
    <source>
        <strain evidence="4">GSL018</strain>
    </source>
</reference>
<dbReference type="SUPFAM" id="SSF51905">
    <property type="entry name" value="FAD/NAD(P)-binding domain"/>
    <property type="match status" value="1"/>
</dbReference>
<evidence type="ECO:0000256" key="1">
    <source>
        <dbReference type="ARBA" id="ARBA00022630"/>
    </source>
</evidence>
<evidence type="ECO:0000256" key="2">
    <source>
        <dbReference type="ARBA" id="ARBA00022827"/>
    </source>
</evidence>
<dbReference type="GO" id="GO:0006744">
    <property type="term" value="P:ubiquinone biosynthetic process"/>
    <property type="evidence" value="ECO:0007669"/>
    <property type="project" value="TreeGrafter"/>
</dbReference>
<dbReference type="PANTHER" id="PTHR43004">
    <property type="entry name" value="TRK SYSTEM POTASSIUM UPTAKE PROTEIN"/>
    <property type="match status" value="1"/>
</dbReference>
<evidence type="ECO:0000259" key="3">
    <source>
        <dbReference type="Pfam" id="PF01494"/>
    </source>
</evidence>
<dbReference type="Gene3D" id="3.50.50.60">
    <property type="entry name" value="FAD/NAD(P)-binding domain"/>
    <property type="match status" value="1"/>
</dbReference>
<dbReference type="EMBL" id="GBEZ01027849">
    <property type="protein sequence ID" value="JAC59509.1"/>
    <property type="molecule type" value="Transcribed_RNA"/>
</dbReference>
<dbReference type="Gene3D" id="3.30.9.10">
    <property type="entry name" value="D-Amino Acid Oxidase, subunit A, domain 2"/>
    <property type="match status" value="1"/>
</dbReference>
<protein>
    <submittedName>
        <fullName evidence="4">Polyketide hydroxylase-like</fullName>
    </submittedName>
</protein>
<accession>A0A061QM67</accession>
<dbReference type="Pfam" id="PF21274">
    <property type="entry name" value="Rng_hyd_C"/>
    <property type="match status" value="1"/>
</dbReference>
<dbReference type="Gene3D" id="3.40.30.120">
    <property type="match status" value="1"/>
</dbReference>
<dbReference type="Pfam" id="PF01494">
    <property type="entry name" value="FAD_binding_3"/>
    <property type="match status" value="1"/>
</dbReference>
<dbReference type="GO" id="GO:0016709">
    <property type="term" value="F:oxidoreductase activity, acting on paired donors, with incorporation or reduction of molecular oxygen, NAD(P)H as one donor, and incorporation of one atom of oxygen"/>
    <property type="evidence" value="ECO:0007669"/>
    <property type="project" value="UniProtKB-ARBA"/>
</dbReference>
<proteinExistence type="predicted"/>
<sequence>MRTAANGSISGIRHVVFEKSGGLPSQPQAHFINHRSMEVFRGLGDISRVVRELSPPLEDWRRFVYCSAMLKRVYGSVDHFPGQDSPYVPYASPEPVAHLSQHKLLPILLERAEASPRTASIWFGTQVTAIRDRGSEVAVTVEHASARSERHKRTIVCSHLVAADGANSRVRDWLELPMEGDACLQNLINIHFFSKDLAQQLSKRPAMLYFCFNRATVAVIVAHSLADGEFVAQVPFFPPLQDLGDFSKTAAADIVRAAAGSDVEVEVCSVRRWAMSAQVASRFHKGRVFLAGDAAHRFPPAGGFGMNTGIQDAHNLAWKLAAVHTGAASEELLETYGGERRPVAEANTLLSVSNYEDALRVPRALGLDPRAANLASAVISPLRSVVPRGVASSALEAVLSLGRAAADASIPLLGDLKEKALERLFAEDQTLRLQFPAEDLGFSYRLDRSMASSKEAGAKPGRHLRGGYVPSTEPGARLPHCELQPIGAGVPVVASRPEWIFANAIREAAQEADAGGQNLEPSGGGATLSTIDVVAACGLRPLLIIGPGHMAQRWASLALSIHRLGYPVQVLQILDRPGGAASGELPSHTAVARAVDVSSTWAASRGVSENGAVLVRPDGHVAWRWNALGPAEGADLPRRLAAMFGRVAHMQPGAP</sequence>
<dbReference type="InterPro" id="IPR050641">
    <property type="entry name" value="RIFMO-like"/>
</dbReference>
<dbReference type="GO" id="GO:0071949">
    <property type="term" value="F:FAD binding"/>
    <property type="evidence" value="ECO:0007669"/>
    <property type="project" value="InterPro"/>
</dbReference>
<dbReference type="AlphaFoldDB" id="A0A061QM67"/>
<gene>
    <name evidence="4" type="ORF">TSPGSL018_31238</name>
</gene>
<dbReference type="GO" id="GO:0005739">
    <property type="term" value="C:mitochondrion"/>
    <property type="evidence" value="ECO:0007669"/>
    <property type="project" value="TreeGrafter"/>
</dbReference>